<organism evidence="1 2">
    <name type="scientific">Capnocytophaga ochracea (strain ATCC 27872 / DSM 7271 / CCUG 9716 / JCM 12966 / NCTC 12371 / SS31 / VPI 2845)</name>
    <name type="common">Bacteroides ochraceus</name>
    <dbReference type="NCBI Taxonomy" id="521097"/>
    <lineage>
        <taxon>Bacteria</taxon>
        <taxon>Pseudomonadati</taxon>
        <taxon>Bacteroidota</taxon>
        <taxon>Flavobacteriia</taxon>
        <taxon>Flavobacteriales</taxon>
        <taxon>Flavobacteriaceae</taxon>
        <taxon>Capnocytophaga</taxon>
    </lineage>
</organism>
<accession>C7M710</accession>
<evidence type="ECO:0000313" key="2">
    <source>
        <dbReference type="Proteomes" id="UP000006650"/>
    </source>
</evidence>
<dbReference type="Proteomes" id="UP000006650">
    <property type="component" value="Chromosome"/>
</dbReference>
<dbReference type="STRING" id="521097.Coch_0501"/>
<dbReference type="RefSeq" id="WP_015781801.1">
    <property type="nucleotide sequence ID" value="NC_013162.1"/>
</dbReference>
<dbReference type="AlphaFoldDB" id="C7M710"/>
<dbReference type="EMBL" id="CP001632">
    <property type="protein sequence ID" value="ACU92064.1"/>
    <property type="molecule type" value="Genomic_DNA"/>
</dbReference>
<keyword evidence="2" id="KW-1185">Reference proteome</keyword>
<sequence>MMKEEITKKESLKDKLLKGLDLAYERMIAEKRKNNQKIVVRREGKIVTITP</sequence>
<dbReference type="GeneID" id="51518907"/>
<dbReference type="HOGENOM" id="CLU_207866_1_0_10"/>
<protein>
    <submittedName>
        <fullName evidence="1">Uncharacterized protein</fullName>
    </submittedName>
</protein>
<gene>
    <name evidence="1" type="ordered locus">Coch_0501</name>
</gene>
<proteinExistence type="predicted"/>
<dbReference type="KEGG" id="coc:Coch_0501"/>
<evidence type="ECO:0000313" key="1">
    <source>
        <dbReference type="EMBL" id="ACU92064.1"/>
    </source>
</evidence>
<name>C7M710_CAPOD</name>
<reference evidence="1 2" key="1">
    <citation type="journal article" date="2009" name="Stand. Genomic Sci.">
        <title>Complete genome sequence of Capnocytophaga ochracea type strain (VPI 2845).</title>
        <authorList>
            <person name="Mavrommatis K."/>
            <person name="Gronow S."/>
            <person name="Saunders E."/>
            <person name="Land M."/>
            <person name="Lapidus A."/>
            <person name="Copeland A."/>
            <person name="Glavina Del Rio T."/>
            <person name="Nolan M."/>
            <person name="Lucas S."/>
            <person name="Chen F."/>
            <person name="Tice H."/>
            <person name="Cheng J.F."/>
            <person name="Bruce D."/>
            <person name="Goodwin L."/>
            <person name="Pitluck S."/>
            <person name="Pati A."/>
            <person name="Ivanova N."/>
            <person name="Chen A."/>
            <person name="Palaniappan K."/>
            <person name="Chain P."/>
            <person name="Hauser L."/>
            <person name="Chang Y.J."/>
            <person name="Jeffries C.D."/>
            <person name="Brettin T."/>
            <person name="Detter J.C."/>
            <person name="Han C."/>
            <person name="Bristow J."/>
            <person name="Goker M."/>
            <person name="Rohde M."/>
            <person name="Eisen J.A."/>
            <person name="Markowitz V."/>
            <person name="Kyrpides N.C."/>
            <person name="Klenk H.P."/>
            <person name="Hugenholtz P."/>
        </authorList>
    </citation>
    <scope>NUCLEOTIDE SEQUENCE [LARGE SCALE GENOMIC DNA]</scope>
    <source>
        <strain evidence="2">ATCC 27872 / DSM 7271 / JCM 12966 / VPI 2845</strain>
    </source>
</reference>
<dbReference type="eggNOG" id="ENOG5032QMD">
    <property type="taxonomic scope" value="Bacteria"/>
</dbReference>